<evidence type="ECO:0000259" key="22">
    <source>
        <dbReference type="Pfam" id="PF05524"/>
    </source>
</evidence>
<comment type="caution">
    <text evidence="23">The sequence shown here is derived from an EMBL/GenBank/DDBJ whole genome shotgun (WGS) entry which is preliminary data.</text>
</comment>
<accession>S7T7H7</accession>
<evidence type="ECO:0000256" key="17">
    <source>
        <dbReference type="PIRSR" id="PIRSR000732-1"/>
    </source>
</evidence>
<evidence type="ECO:0000313" key="24">
    <source>
        <dbReference type="Proteomes" id="UP000014975"/>
    </source>
</evidence>
<sequence>MAKAVIQGIPVSAGVAIGKALFLNRNRFENVPRRPVPEEDVAQEQRRLEAAFTQAARDLEAARGKIPAELRDHAMIIDSHLMILKDPKLKGAALRYAAEHMVCAEWALEKAVADLRDAFSAIEDPYIRERVNDVRMVGERVMVRLAGDEPELSAITGRVMLMAHDLTPADTVELQVDKIMSLSTTQGAKTSHTGIMARSLQIPAVVGVADLEKTVRDGDLVIVDGFKGKIFVDPDDEELAHYEELGDQFHTYQKMIIRLCHLPGEMRDGYAVSVLANIELFEEVAQVLDNGGEGVGLLRTEYRYMNRRELPTEEELFEEYSDLASILSPRTLTIRTLDIGADKMFGHFGRLEEANPALGLRAIRFCMRYPEVFKTQIRAILRAAVWGNVKVMFPMISGLKELRYAKALFHECQAELRREGVDFNPEIPYGIMVELPSAVMVSEFLAQEVDFFSIGTNDLIQYSLGIDRTNRYVSYLYQPLHPAVVRMIKHVVDAAHQAGIEVGLCGEMASDPFCVPILLGMGMDSLSMNPQAVPGIKRIIRQTRMDECTDLLKLVLESRTVSRTNRLVRDVIFQRFPEELMFYTSLLDIEEAQ</sequence>
<dbReference type="InterPro" id="IPR000121">
    <property type="entry name" value="PEP_util_C"/>
</dbReference>
<feature type="binding site" evidence="19">
    <location>
        <position position="458"/>
    </location>
    <ligand>
        <name>Mg(2+)</name>
        <dbReference type="ChEBI" id="CHEBI:18420"/>
    </ligand>
</feature>
<dbReference type="Gene3D" id="3.50.30.10">
    <property type="entry name" value="Phosphohistidine domain"/>
    <property type="match status" value="1"/>
</dbReference>
<dbReference type="SUPFAM" id="SSF52009">
    <property type="entry name" value="Phosphohistidine domain"/>
    <property type="match status" value="1"/>
</dbReference>
<dbReference type="InterPro" id="IPR008279">
    <property type="entry name" value="PEP-util_enz_mobile_dom"/>
</dbReference>
<keyword evidence="23" id="KW-0670">Pyruvate</keyword>
<dbReference type="InterPro" id="IPR023151">
    <property type="entry name" value="PEP_util_CS"/>
</dbReference>
<evidence type="ECO:0000256" key="19">
    <source>
        <dbReference type="PIRSR" id="PIRSR000732-3"/>
    </source>
</evidence>
<feature type="binding site" evidence="18">
    <location>
        <begin position="457"/>
        <end position="458"/>
    </location>
    <ligand>
        <name>phosphoenolpyruvate</name>
        <dbReference type="ChEBI" id="CHEBI:58702"/>
    </ligand>
</feature>
<comment type="cofactor">
    <cofactor evidence="2 16 19">
        <name>Mg(2+)</name>
        <dbReference type="ChEBI" id="CHEBI:18420"/>
    </cofactor>
</comment>
<dbReference type="InterPro" id="IPR006318">
    <property type="entry name" value="PTS_EI-like"/>
</dbReference>
<dbReference type="Gene3D" id="1.10.274.10">
    <property type="entry name" value="PtsI, HPr-binding domain"/>
    <property type="match status" value="1"/>
</dbReference>
<evidence type="ECO:0000256" key="5">
    <source>
        <dbReference type="ARBA" id="ARBA00012232"/>
    </source>
</evidence>
<feature type="domain" description="Phosphotransferase system enzyme I N-terminal" evidence="22">
    <location>
        <begin position="7"/>
        <end position="130"/>
    </location>
</feature>
<keyword evidence="10 16" id="KW-0808">Transferase</keyword>
<feature type="active site" description="Tele-phosphohistidine intermediate" evidence="17">
    <location>
        <position position="192"/>
    </location>
</feature>
<evidence type="ECO:0000256" key="7">
    <source>
        <dbReference type="ARBA" id="ARBA00022448"/>
    </source>
</evidence>
<dbReference type="InterPro" id="IPR015813">
    <property type="entry name" value="Pyrv/PenolPyrv_kinase-like_dom"/>
</dbReference>
<comment type="subcellular location">
    <subcellularLocation>
        <location evidence="3 16">Cytoplasm</location>
    </subcellularLocation>
</comment>
<evidence type="ECO:0000256" key="9">
    <source>
        <dbReference type="ARBA" id="ARBA00022597"/>
    </source>
</evidence>
<evidence type="ECO:0000256" key="12">
    <source>
        <dbReference type="ARBA" id="ARBA00022723"/>
    </source>
</evidence>
<keyword evidence="12 16" id="KW-0479">Metal-binding</keyword>
<dbReference type="PIRSF" id="PIRSF000732">
    <property type="entry name" value="PTS_enzyme_I"/>
    <property type="match status" value="1"/>
</dbReference>
<organism evidence="23 24">
    <name type="scientific">Alkalidesulfovibrio alkalitolerans DSM 16529</name>
    <dbReference type="NCBI Taxonomy" id="1121439"/>
    <lineage>
        <taxon>Bacteria</taxon>
        <taxon>Pseudomonadati</taxon>
        <taxon>Thermodesulfobacteriota</taxon>
        <taxon>Desulfovibrionia</taxon>
        <taxon>Desulfovibrionales</taxon>
        <taxon>Desulfovibrionaceae</taxon>
        <taxon>Alkalidesulfovibrio</taxon>
    </lineage>
</organism>
<evidence type="ECO:0000256" key="4">
    <source>
        <dbReference type="ARBA" id="ARBA00007837"/>
    </source>
</evidence>
<dbReference type="PANTHER" id="PTHR46244">
    <property type="entry name" value="PHOSPHOENOLPYRUVATE-PROTEIN PHOSPHOTRANSFERASE"/>
    <property type="match status" value="1"/>
</dbReference>
<evidence type="ECO:0000259" key="21">
    <source>
        <dbReference type="Pfam" id="PF02896"/>
    </source>
</evidence>
<proteinExistence type="inferred from homology"/>
<dbReference type="GO" id="GO:0016301">
    <property type="term" value="F:kinase activity"/>
    <property type="evidence" value="ECO:0007669"/>
    <property type="project" value="UniProtKB-KW"/>
</dbReference>
<dbReference type="InterPro" id="IPR024692">
    <property type="entry name" value="PTS_EI"/>
</dbReference>
<dbReference type="Pfam" id="PF02896">
    <property type="entry name" value="PEP-utilizers_C"/>
    <property type="match status" value="1"/>
</dbReference>
<dbReference type="InterPro" id="IPR040442">
    <property type="entry name" value="Pyrv_kinase-like_dom_sf"/>
</dbReference>
<feature type="binding site" evidence="18">
    <location>
        <position position="468"/>
    </location>
    <ligand>
        <name>phosphoenolpyruvate</name>
        <dbReference type="ChEBI" id="CHEBI:58702"/>
    </ligand>
</feature>
<dbReference type="eggNOG" id="COG1080">
    <property type="taxonomic scope" value="Bacteria"/>
</dbReference>
<evidence type="ECO:0000256" key="1">
    <source>
        <dbReference type="ARBA" id="ARBA00000683"/>
    </source>
</evidence>
<dbReference type="InterPro" id="IPR036637">
    <property type="entry name" value="Phosphohistidine_dom_sf"/>
</dbReference>
<evidence type="ECO:0000256" key="6">
    <source>
        <dbReference type="ARBA" id="ARBA00016544"/>
    </source>
</evidence>
<keyword evidence="9 16" id="KW-0762">Sugar transport</keyword>
<evidence type="ECO:0000256" key="15">
    <source>
        <dbReference type="ARBA" id="ARBA00033235"/>
    </source>
</evidence>
<dbReference type="InterPro" id="IPR036618">
    <property type="entry name" value="PtsI_HPr-bd_sf"/>
</dbReference>
<comment type="function">
    <text evidence="16">General (non sugar-specific) component of the phosphoenolpyruvate-dependent sugar phosphotransferase system (sugar PTS). This major carbohydrate active-transport system catalyzes the phosphorylation of incoming sugar substrates concomitantly with their translocation across the cell membrane. Enzyme I transfers the phosphoryl group from phosphoenolpyruvate (PEP) to the phosphoryl carrier protein (HPr).</text>
</comment>
<evidence type="ECO:0000256" key="10">
    <source>
        <dbReference type="ARBA" id="ARBA00022679"/>
    </source>
</evidence>
<feature type="domain" description="PEP-utilising enzyme mobile" evidence="20">
    <location>
        <begin position="158"/>
        <end position="228"/>
    </location>
</feature>
<keyword evidence="14 16" id="KW-0460">Magnesium</keyword>
<dbReference type="GO" id="GO:0008965">
    <property type="term" value="F:phosphoenolpyruvate-protein phosphotransferase activity"/>
    <property type="evidence" value="ECO:0007669"/>
    <property type="project" value="UniProtKB-EC"/>
</dbReference>
<evidence type="ECO:0000256" key="13">
    <source>
        <dbReference type="ARBA" id="ARBA00022777"/>
    </source>
</evidence>
<dbReference type="OrthoDB" id="9765468at2"/>
<dbReference type="PATRIC" id="fig|1121439.3.peg.1869"/>
<feature type="binding site" evidence="18">
    <location>
        <position position="299"/>
    </location>
    <ligand>
        <name>phosphoenolpyruvate</name>
        <dbReference type="ChEBI" id="CHEBI:58702"/>
    </ligand>
</feature>
<dbReference type="NCBIfam" id="TIGR01417">
    <property type="entry name" value="PTS_I_fam"/>
    <property type="match status" value="1"/>
</dbReference>
<dbReference type="PRINTS" id="PR01736">
    <property type="entry name" value="PHPHTRNFRASE"/>
</dbReference>
<evidence type="ECO:0000256" key="14">
    <source>
        <dbReference type="ARBA" id="ARBA00022842"/>
    </source>
</evidence>
<dbReference type="RefSeq" id="WP_020887207.1">
    <property type="nucleotide sequence ID" value="NZ_ATHI01000026.1"/>
</dbReference>
<keyword evidence="11 16" id="KW-0598">Phosphotransferase system</keyword>
<dbReference type="STRING" id="1121439.dsat_0513"/>
<dbReference type="SUPFAM" id="SSF47831">
    <property type="entry name" value="Enzyme I of the PEP:sugar phosphotransferase system HPr-binding (sub)domain"/>
    <property type="match status" value="1"/>
</dbReference>
<dbReference type="Pfam" id="PF05524">
    <property type="entry name" value="PEP-utilisers_N"/>
    <property type="match status" value="1"/>
</dbReference>
<dbReference type="PANTHER" id="PTHR46244:SF6">
    <property type="entry name" value="PHOSPHOENOLPYRUVATE-PROTEIN PHOSPHOTRANSFERASE"/>
    <property type="match status" value="1"/>
</dbReference>
<dbReference type="EMBL" id="ATHI01000026">
    <property type="protein sequence ID" value="EPR33072.1"/>
    <property type="molecule type" value="Genomic_DNA"/>
</dbReference>
<dbReference type="GO" id="GO:0009401">
    <property type="term" value="P:phosphoenolpyruvate-dependent sugar phosphotransferase system"/>
    <property type="evidence" value="ECO:0007669"/>
    <property type="project" value="UniProtKB-KW"/>
</dbReference>
<evidence type="ECO:0000256" key="18">
    <source>
        <dbReference type="PIRSR" id="PIRSR000732-2"/>
    </source>
</evidence>
<evidence type="ECO:0000256" key="2">
    <source>
        <dbReference type="ARBA" id="ARBA00001946"/>
    </source>
</evidence>
<keyword evidence="8 16" id="KW-0963">Cytoplasm</keyword>
<name>S7T7H7_9BACT</name>
<feature type="binding site" evidence="18">
    <location>
        <position position="335"/>
    </location>
    <ligand>
        <name>phosphoenolpyruvate</name>
        <dbReference type="ChEBI" id="CHEBI:58702"/>
    </ligand>
</feature>
<evidence type="ECO:0000259" key="20">
    <source>
        <dbReference type="Pfam" id="PF00391"/>
    </source>
</evidence>
<dbReference type="Gene3D" id="3.20.20.60">
    <property type="entry name" value="Phosphoenolpyruvate-binding domains"/>
    <property type="match status" value="1"/>
</dbReference>
<feature type="domain" description="PEP-utilising enzyme C-terminal" evidence="21">
    <location>
        <begin position="261"/>
        <end position="543"/>
    </location>
</feature>
<reference evidence="23 24" key="1">
    <citation type="journal article" date="2013" name="Genome Announc.">
        <title>Draft genome sequences for three mercury-methylating, sulfate-reducing bacteria.</title>
        <authorList>
            <person name="Brown S.D."/>
            <person name="Hurt R.A.Jr."/>
            <person name="Gilmour C.C."/>
            <person name="Elias D.A."/>
        </authorList>
    </citation>
    <scope>NUCLEOTIDE SEQUENCE [LARGE SCALE GENOMIC DNA]</scope>
    <source>
        <strain evidence="23 24">DSM 16529</strain>
    </source>
</reference>
<gene>
    <name evidence="23" type="ORF">dsat_0513</name>
</gene>
<dbReference type="Proteomes" id="UP000014975">
    <property type="component" value="Unassembled WGS sequence"/>
</dbReference>
<dbReference type="GO" id="GO:0005737">
    <property type="term" value="C:cytoplasm"/>
    <property type="evidence" value="ECO:0007669"/>
    <property type="project" value="UniProtKB-SubCell"/>
</dbReference>
<protein>
    <recommendedName>
        <fullName evidence="6 16">Phosphoenolpyruvate-protein phosphotransferase</fullName>
        <ecNumber evidence="5 16">2.7.3.9</ecNumber>
    </recommendedName>
    <alternativeName>
        <fullName evidence="15 16">Phosphotransferase system, enzyme I</fullName>
    </alternativeName>
</protein>
<comment type="similarity">
    <text evidence="4 16">Belongs to the PEP-utilizing enzyme family.</text>
</comment>
<dbReference type="GO" id="GO:0046872">
    <property type="term" value="F:metal ion binding"/>
    <property type="evidence" value="ECO:0007669"/>
    <property type="project" value="UniProtKB-KW"/>
</dbReference>
<dbReference type="AlphaFoldDB" id="S7T7H7"/>
<dbReference type="InterPro" id="IPR050499">
    <property type="entry name" value="PEP-utilizing_PTS_enzyme"/>
</dbReference>
<feature type="active site" description="Proton donor" evidence="17">
    <location>
        <position position="505"/>
    </location>
</feature>
<keyword evidence="7 16" id="KW-0813">Transport</keyword>
<evidence type="ECO:0000256" key="16">
    <source>
        <dbReference type="PIRNR" id="PIRNR000732"/>
    </source>
</evidence>
<evidence type="ECO:0000256" key="8">
    <source>
        <dbReference type="ARBA" id="ARBA00022490"/>
    </source>
</evidence>
<dbReference type="Pfam" id="PF00391">
    <property type="entry name" value="PEP-utilizers"/>
    <property type="match status" value="1"/>
</dbReference>
<evidence type="ECO:0000313" key="23">
    <source>
        <dbReference type="EMBL" id="EPR33072.1"/>
    </source>
</evidence>
<dbReference type="InterPro" id="IPR008731">
    <property type="entry name" value="PTS_EIN"/>
</dbReference>
<comment type="catalytic activity">
    <reaction evidence="1 16">
        <text>L-histidyl-[protein] + phosphoenolpyruvate = N(pros)-phospho-L-histidyl-[protein] + pyruvate</text>
        <dbReference type="Rhea" id="RHEA:23880"/>
        <dbReference type="Rhea" id="RHEA-COMP:9745"/>
        <dbReference type="Rhea" id="RHEA-COMP:9746"/>
        <dbReference type="ChEBI" id="CHEBI:15361"/>
        <dbReference type="ChEBI" id="CHEBI:29979"/>
        <dbReference type="ChEBI" id="CHEBI:58702"/>
        <dbReference type="ChEBI" id="CHEBI:64837"/>
        <dbReference type="EC" id="2.7.3.9"/>
    </reaction>
</comment>
<evidence type="ECO:0000256" key="3">
    <source>
        <dbReference type="ARBA" id="ARBA00004496"/>
    </source>
</evidence>
<dbReference type="PROSITE" id="PS00742">
    <property type="entry name" value="PEP_ENZYMES_2"/>
    <property type="match status" value="1"/>
</dbReference>
<keyword evidence="13 16" id="KW-0418">Kinase</keyword>
<evidence type="ECO:0000256" key="11">
    <source>
        <dbReference type="ARBA" id="ARBA00022683"/>
    </source>
</evidence>
<feature type="binding site" evidence="19">
    <location>
        <position position="434"/>
    </location>
    <ligand>
        <name>Mg(2+)</name>
        <dbReference type="ChEBI" id="CHEBI:18420"/>
    </ligand>
</feature>
<keyword evidence="24" id="KW-1185">Reference proteome</keyword>
<dbReference type="SUPFAM" id="SSF51621">
    <property type="entry name" value="Phosphoenolpyruvate/pyruvate domain"/>
    <property type="match status" value="1"/>
</dbReference>
<dbReference type="EC" id="2.7.3.9" evidence="5 16"/>